<dbReference type="AlphaFoldDB" id="A0AAN9DZB7"/>
<evidence type="ECO:0000259" key="1">
    <source>
        <dbReference type="PROSITE" id="PS50879"/>
    </source>
</evidence>
<dbReference type="InterPro" id="IPR036397">
    <property type="entry name" value="RNaseH_sf"/>
</dbReference>
<keyword evidence="3" id="KW-1185">Reference proteome</keyword>
<dbReference type="Proteomes" id="UP001372338">
    <property type="component" value="Unassembled WGS sequence"/>
</dbReference>
<dbReference type="CDD" id="cd06222">
    <property type="entry name" value="RNase_H_like"/>
    <property type="match status" value="1"/>
</dbReference>
<dbReference type="PANTHER" id="PTHR47723:SF19">
    <property type="entry name" value="POLYNUCLEOTIDYL TRANSFERASE, RIBONUCLEASE H-LIKE SUPERFAMILY PROTEIN"/>
    <property type="match status" value="1"/>
</dbReference>
<evidence type="ECO:0000313" key="3">
    <source>
        <dbReference type="Proteomes" id="UP001372338"/>
    </source>
</evidence>
<dbReference type="InterPro" id="IPR044730">
    <property type="entry name" value="RNase_H-like_dom_plant"/>
</dbReference>
<protein>
    <recommendedName>
        <fullName evidence="1">RNase H type-1 domain-containing protein</fullName>
    </recommendedName>
</protein>
<name>A0AAN9DZB7_CROPI</name>
<dbReference type="InterPro" id="IPR053151">
    <property type="entry name" value="RNase_H-like"/>
</dbReference>
<feature type="domain" description="RNase H type-1" evidence="1">
    <location>
        <begin position="36"/>
        <end position="164"/>
    </location>
</feature>
<dbReference type="GO" id="GO:0004523">
    <property type="term" value="F:RNA-DNA hybrid ribonuclease activity"/>
    <property type="evidence" value="ECO:0007669"/>
    <property type="project" value="InterPro"/>
</dbReference>
<dbReference type="SUPFAM" id="SSF53098">
    <property type="entry name" value="Ribonuclease H-like"/>
    <property type="match status" value="1"/>
</dbReference>
<dbReference type="InterPro" id="IPR012337">
    <property type="entry name" value="RNaseH-like_sf"/>
</dbReference>
<dbReference type="PROSITE" id="PS51257">
    <property type="entry name" value="PROKAR_LIPOPROTEIN"/>
    <property type="match status" value="1"/>
</dbReference>
<dbReference type="InterPro" id="IPR002156">
    <property type="entry name" value="RNaseH_domain"/>
</dbReference>
<dbReference type="EMBL" id="JAYWIO010000008">
    <property type="protein sequence ID" value="KAK7243459.1"/>
    <property type="molecule type" value="Genomic_DNA"/>
</dbReference>
<evidence type="ECO:0000313" key="2">
    <source>
        <dbReference type="EMBL" id="KAK7243459.1"/>
    </source>
</evidence>
<proteinExistence type="predicted"/>
<dbReference type="Gene3D" id="3.30.420.10">
    <property type="entry name" value="Ribonuclease H-like superfamily/Ribonuclease H"/>
    <property type="match status" value="1"/>
</dbReference>
<organism evidence="2 3">
    <name type="scientific">Crotalaria pallida</name>
    <name type="common">Smooth rattlebox</name>
    <name type="synonym">Crotalaria striata</name>
    <dbReference type="NCBI Taxonomy" id="3830"/>
    <lineage>
        <taxon>Eukaryota</taxon>
        <taxon>Viridiplantae</taxon>
        <taxon>Streptophyta</taxon>
        <taxon>Embryophyta</taxon>
        <taxon>Tracheophyta</taxon>
        <taxon>Spermatophyta</taxon>
        <taxon>Magnoliopsida</taxon>
        <taxon>eudicotyledons</taxon>
        <taxon>Gunneridae</taxon>
        <taxon>Pentapetalae</taxon>
        <taxon>rosids</taxon>
        <taxon>fabids</taxon>
        <taxon>Fabales</taxon>
        <taxon>Fabaceae</taxon>
        <taxon>Papilionoideae</taxon>
        <taxon>50 kb inversion clade</taxon>
        <taxon>genistoids sensu lato</taxon>
        <taxon>core genistoids</taxon>
        <taxon>Crotalarieae</taxon>
        <taxon>Crotalaria</taxon>
    </lineage>
</organism>
<sequence length="164" mass="18373">MARRIFAIQNEISLCCLQGGAHQLTQGCMVKWNKPPPNYFALNVDGSAMGNPGEAGLGGVFRSEDGDWLCGFSGHIGFTNNLHMEILAILQGLRLPKSLHIRLLVCQSDSMEAIHWLAKQGAKEMDNLKIWHSLPEALFAIFLADKFPHIHHTPHLPHRRDHPR</sequence>
<dbReference type="Pfam" id="PF13456">
    <property type="entry name" value="RVT_3"/>
    <property type="match status" value="1"/>
</dbReference>
<comment type="caution">
    <text evidence="2">The sequence shown here is derived from an EMBL/GenBank/DDBJ whole genome shotgun (WGS) entry which is preliminary data.</text>
</comment>
<accession>A0AAN9DZB7</accession>
<reference evidence="2 3" key="1">
    <citation type="submission" date="2024-01" db="EMBL/GenBank/DDBJ databases">
        <title>The genomes of 5 underutilized Papilionoideae crops provide insights into root nodulation and disease resistanc.</title>
        <authorList>
            <person name="Yuan L."/>
        </authorList>
    </citation>
    <scope>NUCLEOTIDE SEQUENCE [LARGE SCALE GENOMIC DNA]</scope>
    <source>
        <strain evidence="2">ZHUSHIDOU_FW_LH</strain>
        <tissue evidence="2">Leaf</tissue>
    </source>
</reference>
<gene>
    <name evidence="2" type="ORF">RIF29_38256</name>
</gene>
<dbReference type="PROSITE" id="PS50879">
    <property type="entry name" value="RNASE_H_1"/>
    <property type="match status" value="1"/>
</dbReference>
<dbReference type="GO" id="GO:0003676">
    <property type="term" value="F:nucleic acid binding"/>
    <property type="evidence" value="ECO:0007669"/>
    <property type="project" value="InterPro"/>
</dbReference>
<dbReference type="PANTHER" id="PTHR47723">
    <property type="entry name" value="OS05G0353850 PROTEIN"/>
    <property type="match status" value="1"/>
</dbReference>